<dbReference type="SUPFAM" id="SSF48726">
    <property type="entry name" value="Immunoglobulin"/>
    <property type="match status" value="1"/>
</dbReference>
<keyword evidence="13" id="KW-0675">Receptor</keyword>
<comment type="caution">
    <text evidence="22">The sequence shown here is derived from an EMBL/GenBank/DDBJ whole genome shotgun (WGS) entry which is preliminary data.</text>
</comment>
<evidence type="ECO:0000256" key="16">
    <source>
        <dbReference type="ARBA" id="ARBA00051243"/>
    </source>
</evidence>
<dbReference type="InterPro" id="IPR020635">
    <property type="entry name" value="Tyr_kinase_cat_dom"/>
</dbReference>
<dbReference type="PROSITE" id="PS00109">
    <property type="entry name" value="PROTEIN_KINASE_TYR"/>
    <property type="match status" value="1"/>
</dbReference>
<feature type="domain" description="Ig-like" evidence="21">
    <location>
        <begin position="131"/>
        <end position="307"/>
    </location>
</feature>
<keyword evidence="11" id="KW-0418">Kinase</keyword>
<dbReference type="InterPro" id="IPR008266">
    <property type="entry name" value="Tyr_kinase_AS"/>
</dbReference>
<dbReference type="InterPro" id="IPR011009">
    <property type="entry name" value="Kinase-like_dom_sf"/>
</dbReference>
<feature type="binding site" evidence="17">
    <location>
        <position position="619"/>
    </location>
    <ligand>
        <name>ATP</name>
        <dbReference type="ChEBI" id="CHEBI:30616"/>
    </ligand>
</feature>
<evidence type="ECO:0000256" key="13">
    <source>
        <dbReference type="ARBA" id="ARBA00023170"/>
    </source>
</evidence>
<dbReference type="PANTHER" id="PTHR24416">
    <property type="entry name" value="TYROSINE-PROTEIN KINASE RECEPTOR"/>
    <property type="match status" value="1"/>
</dbReference>
<dbReference type="Gene3D" id="2.60.40.10">
    <property type="entry name" value="Immunoglobulins"/>
    <property type="match status" value="2"/>
</dbReference>
<evidence type="ECO:0000256" key="6">
    <source>
        <dbReference type="ARBA" id="ARBA00022741"/>
    </source>
</evidence>
<dbReference type="GO" id="GO:0005524">
    <property type="term" value="F:ATP binding"/>
    <property type="evidence" value="ECO:0007669"/>
    <property type="project" value="UniProtKB-UniRule"/>
</dbReference>
<keyword evidence="4" id="KW-0597">Phosphoprotein</keyword>
<dbReference type="InterPro" id="IPR001245">
    <property type="entry name" value="Ser-Thr/Tyr_kinase_cat_dom"/>
</dbReference>
<dbReference type="PANTHER" id="PTHR24416:SF356">
    <property type="entry name" value="RECEPTOR-TYPE TYROSINE-PROTEIN KINASE FLT3"/>
    <property type="match status" value="1"/>
</dbReference>
<evidence type="ECO:0000256" key="15">
    <source>
        <dbReference type="ARBA" id="ARBA00023319"/>
    </source>
</evidence>
<evidence type="ECO:0000256" key="1">
    <source>
        <dbReference type="ARBA" id="ARBA00004251"/>
    </source>
</evidence>
<dbReference type="Gene3D" id="3.30.200.20">
    <property type="entry name" value="Phosphorylase Kinase, domain 1"/>
    <property type="match status" value="1"/>
</dbReference>
<feature type="domain" description="Protein kinase" evidence="20">
    <location>
        <begin position="585"/>
        <end position="935"/>
    </location>
</feature>
<accession>A0ABD0XRU8</accession>
<evidence type="ECO:0000256" key="3">
    <source>
        <dbReference type="ARBA" id="ARBA00022475"/>
    </source>
</evidence>
<dbReference type="InterPro" id="IPR003599">
    <property type="entry name" value="Ig_sub"/>
</dbReference>
<evidence type="ECO:0000256" key="5">
    <source>
        <dbReference type="ARBA" id="ARBA00022692"/>
    </source>
</evidence>
<dbReference type="EC" id="2.7.10.1" evidence="2"/>
<evidence type="ECO:0000259" key="21">
    <source>
        <dbReference type="PROSITE" id="PS50835"/>
    </source>
</evidence>
<dbReference type="InterPro" id="IPR036179">
    <property type="entry name" value="Ig-like_dom_sf"/>
</dbReference>
<evidence type="ECO:0000313" key="22">
    <source>
        <dbReference type="EMBL" id="KAL1006505.1"/>
    </source>
</evidence>
<sequence length="1017" mass="114582">MSLQGRSRVVIAALMLLCTRCDGNASQPQRNALQPLCNKPKETLVTLFEPDLNSSGPIRLNVPAGHLLNVTMQCLPGDPVCKWTRGDSPVRGGYCMIIPLTSQSDAGEYTFSCVRNGSSNSTWTLVLDIGPPLRRPSRPDLKLVEKGPGYLPEFQCSSDGYPKPTMKWYNDLDQMGSVSGLTVESGDLVTSKRTMKDHLENTVMCCADNTKGVACSHLYDYDLDRAFNEKDEAPEIIVKPGHSLLLRCRTKSNKPSWLPHTKDSVFIKDAAYRGHAMTYLYIKVLAANHSGNYTCSSTTKTKSTHIQVLEKSFISLSLLNKSYTISAKEKPEFCLQPQVSSHPPLQCCYWLAPNKTSIKCPEHTRSWKNRILSLCNADKGMYQLHLETEEQNLTIYTSLCVTDAPTFNLFMEENSTTCETITPLPFNLIWMFSNLSSQLQSPWSNLSSTILEHSDSDQFCHQKVRSSLSSEDLEGYVVKCCITNSAYSQPQCSDSVVIPVKIAPREIPIFQPPPFHFWKFGCTVLLLALSLVVMALLYFIRKKKPKYQSQLQMIQMIGPNDNDYIYINFKDFQYDQKWEFPRENLELGRELGSGAFGMVVQATAYGISKPGVSQQVAVKMLKEKHETVEKEALISELKMLTHIGQHENIVNLMGACTNSGPTYLIFQYCSKGDLLNYLKNNRELYHKSLSEAFTGDRFSSLYHNLPKASSSEHQKPANNSYIHMSPVPSLGQENSALLSLSYSCMGISDGQVIDEDLKDLQEDELDQKALTYNDLLNFSCQVAKGMDFLSSKQCIHRDLAARNVLVTQGGWVKIGDFGLARDIENDSNYVVKGNVRLPVKWMAPESIFQGIYTMQSDVWAYGILLWEIFSLGVTPYPGIKVDKSFYVMIERGYKMEQPYYASDSVYKMMGECWSLEPKDRPYFSKLVAFMDNELTCMEEMLYCNILDKSSNDSIYQNSTVKSDLSALAKEKEVLQIQLQNEYCKTHSTGEARTTTQADCIAMETNDDEVEKPLIPCL</sequence>
<dbReference type="SUPFAM" id="SSF56112">
    <property type="entry name" value="Protein kinase-like (PK-like)"/>
    <property type="match status" value="1"/>
</dbReference>
<comment type="subcellular location">
    <subcellularLocation>
        <location evidence="1">Cell membrane</location>
        <topology evidence="1">Single-pass type I membrane protein</topology>
    </subcellularLocation>
</comment>
<keyword evidence="6 17" id="KW-0547">Nucleotide-binding</keyword>
<dbReference type="AlphaFoldDB" id="A0ABD0XRU8"/>
<dbReference type="FunFam" id="3.30.200.20:FF:000366">
    <property type="entry name" value="receptor-type tyrosine-protein kinase FLT3"/>
    <property type="match status" value="1"/>
</dbReference>
<dbReference type="FunFam" id="1.10.510.10:FF:000140">
    <property type="entry name" value="Platelet-derived growth factor receptor beta"/>
    <property type="match status" value="1"/>
</dbReference>
<evidence type="ECO:0000256" key="8">
    <source>
        <dbReference type="ARBA" id="ARBA00022843"/>
    </source>
</evidence>
<evidence type="ECO:0000256" key="14">
    <source>
        <dbReference type="ARBA" id="ARBA00023180"/>
    </source>
</evidence>
<dbReference type="GO" id="GO:0004714">
    <property type="term" value="F:transmembrane receptor protein tyrosine kinase activity"/>
    <property type="evidence" value="ECO:0007669"/>
    <property type="project" value="UniProtKB-EC"/>
</dbReference>
<keyword evidence="19" id="KW-0732">Signal</keyword>
<dbReference type="PROSITE" id="PS50011">
    <property type="entry name" value="PROTEIN_KINASE_DOM"/>
    <property type="match status" value="1"/>
</dbReference>
<keyword evidence="8" id="KW-0832">Ubl conjugation</keyword>
<keyword evidence="14" id="KW-0325">Glycoprotein</keyword>
<dbReference type="PROSITE" id="PS00107">
    <property type="entry name" value="PROTEIN_KINASE_ATP"/>
    <property type="match status" value="1"/>
</dbReference>
<dbReference type="Pfam" id="PF07714">
    <property type="entry name" value="PK_Tyr_Ser-Thr"/>
    <property type="match status" value="1"/>
</dbReference>
<keyword evidence="11" id="KW-0829">Tyrosine-protein kinase</keyword>
<dbReference type="Gene3D" id="1.10.510.10">
    <property type="entry name" value="Transferase(Phosphotransferase) domain 1"/>
    <property type="match status" value="1"/>
</dbReference>
<dbReference type="InterPro" id="IPR017441">
    <property type="entry name" value="Protein_kinase_ATP_BS"/>
</dbReference>
<evidence type="ECO:0000256" key="7">
    <source>
        <dbReference type="ARBA" id="ARBA00022840"/>
    </source>
</evidence>
<keyword evidence="3" id="KW-1003">Cell membrane</keyword>
<gene>
    <name evidence="22" type="ORF">UPYG_G00073210</name>
</gene>
<evidence type="ECO:0000256" key="11">
    <source>
        <dbReference type="ARBA" id="ARBA00023137"/>
    </source>
</evidence>
<dbReference type="EMBL" id="JAGEUA010000002">
    <property type="protein sequence ID" value="KAL1006505.1"/>
    <property type="molecule type" value="Genomic_DNA"/>
</dbReference>
<keyword evidence="12" id="KW-1015">Disulfide bond</keyword>
<proteinExistence type="predicted"/>
<dbReference type="InterPro" id="IPR050122">
    <property type="entry name" value="RTK"/>
</dbReference>
<feature type="signal peptide" evidence="19">
    <location>
        <begin position="1"/>
        <end position="23"/>
    </location>
</feature>
<evidence type="ECO:0000256" key="18">
    <source>
        <dbReference type="SAM" id="Phobius"/>
    </source>
</evidence>
<evidence type="ECO:0000256" key="10">
    <source>
        <dbReference type="ARBA" id="ARBA00023136"/>
    </source>
</evidence>
<evidence type="ECO:0000259" key="20">
    <source>
        <dbReference type="PROSITE" id="PS50011"/>
    </source>
</evidence>
<dbReference type="Proteomes" id="UP001557470">
    <property type="component" value="Unassembled WGS sequence"/>
</dbReference>
<evidence type="ECO:0000256" key="12">
    <source>
        <dbReference type="ARBA" id="ARBA00023157"/>
    </source>
</evidence>
<feature type="chain" id="PRO_5044888162" description="receptor protein-tyrosine kinase" evidence="19">
    <location>
        <begin position="24"/>
        <end position="1017"/>
    </location>
</feature>
<dbReference type="InterPro" id="IPR000719">
    <property type="entry name" value="Prot_kinase_dom"/>
</dbReference>
<dbReference type="GO" id="GO:0005886">
    <property type="term" value="C:plasma membrane"/>
    <property type="evidence" value="ECO:0007669"/>
    <property type="project" value="UniProtKB-SubCell"/>
</dbReference>
<keyword evidence="9 18" id="KW-1133">Transmembrane helix</keyword>
<keyword evidence="23" id="KW-1185">Reference proteome</keyword>
<organism evidence="22 23">
    <name type="scientific">Umbra pygmaea</name>
    <name type="common">Eastern mudminnow</name>
    <dbReference type="NCBI Taxonomy" id="75934"/>
    <lineage>
        <taxon>Eukaryota</taxon>
        <taxon>Metazoa</taxon>
        <taxon>Chordata</taxon>
        <taxon>Craniata</taxon>
        <taxon>Vertebrata</taxon>
        <taxon>Euteleostomi</taxon>
        <taxon>Actinopterygii</taxon>
        <taxon>Neopterygii</taxon>
        <taxon>Teleostei</taxon>
        <taxon>Protacanthopterygii</taxon>
        <taxon>Esociformes</taxon>
        <taxon>Umbridae</taxon>
        <taxon>Umbra</taxon>
    </lineage>
</organism>
<dbReference type="InterPro" id="IPR007110">
    <property type="entry name" value="Ig-like_dom"/>
</dbReference>
<reference evidence="22 23" key="1">
    <citation type="submission" date="2024-06" db="EMBL/GenBank/DDBJ databases">
        <authorList>
            <person name="Pan Q."/>
            <person name="Wen M."/>
            <person name="Jouanno E."/>
            <person name="Zahm M."/>
            <person name="Klopp C."/>
            <person name="Cabau C."/>
            <person name="Louis A."/>
            <person name="Berthelot C."/>
            <person name="Parey E."/>
            <person name="Roest Crollius H."/>
            <person name="Montfort J."/>
            <person name="Robinson-Rechavi M."/>
            <person name="Bouchez O."/>
            <person name="Lampietro C."/>
            <person name="Lopez Roques C."/>
            <person name="Donnadieu C."/>
            <person name="Postlethwait J."/>
            <person name="Bobe J."/>
            <person name="Verreycken H."/>
            <person name="Guiguen Y."/>
        </authorList>
    </citation>
    <scope>NUCLEOTIDE SEQUENCE [LARGE SCALE GENOMIC DNA]</scope>
    <source>
        <strain evidence="22">Up_M1</strain>
        <tissue evidence="22">Testis</tissue>
    </source>
</reference>
<dbReference type="SMART" id="SM00409">
    <property type="entry name" value="IG"/>
    <property type="match status" value="2"/>
</dbReference>
<keyword evidence="5 18" id="KW-0812">Transmembrane</keyword>
<name>A0ABD0XRU8_UMBPY</name>
<evidence type="ECO:0000256" key="4">
    <source>
        <dbReference type="ARBA" id="ARBA00022553"/>
    </source>
</evidence>
<dbReference type="InterPro" id="IPR013783">
    <property type="entry name" value="Ig-like_fold"/>
</dbReference>
<dbReference type="PROSITE" id="PS50835">
    <property type="entry name" value="IG_LIKE"/>
    <property type="match status" value="1"/>
</dbReference>
<feature type="transmembrane region" description="Helical" evidence="18">
    <location>
        <begin position="517"/>
        <end position="540"/>
    </location>
</feature>
<evidence type="ECO:0000256" key="17">
    <source>
        <dbReference type="PROSITE-ProRule" id="PRU10141"/>
    </source>
</evidence>
<evidence type="ECO:0000256" key="9">
    <source>
        <dbReference type="ARBA" id="ARBA00022989"/>
    </source>
</evidence>
<evidence type="ECO:0000256" key="2">
    <source>
        <dbReference type="ARBA" id="ARBA00011902"/>
    </source>
</evidence>
<evidence type="ECO:0000313" key="23">
    <source>
        <dbReference type="Proteomes" id="UP001557470"/>
    </source>
</evidence>
<keyword evidence="7 17" id="KW-0067">ATP-binding</keyword>
<keyword evidence="11" id="KW-0808">Transferase</keyword>
<keyword evidence="15" id="KW-0393">Immunoglobulin domain</keyword>
<protein>
    <recommendedName>
        <fullName evidence="2">receptor protein-tyrosine kinase</fullName>
        <ecNumber evidence="2">2.7.10.1</ecNumber>
    </recommendedName>
</protein>
<evidence type="ECO:0000256" key="19">
    <source>
        <dbReference type="SAM" id="SignalP"/>
    </source>
</evidence>
<dbReference type="SMART" id="SM00219">
    <property type="entry name" value="TyrKc"/>
    <property type="match status" value="1"/>
</dbReference>
<keyword evidence="10 18" id="KW-0472">Membrane</keyword>
<comment type="catalytic activity">
    <reaction evidence="16">
        <text>L-tyrosyl-[protein] + ATP = O-phospho-L-tyrosyl-[protein] + ADP + H(+)</text>
        <dbReference type="Rhea" id="RHEA:10596"/>
        <dbReference type="Rhea" id="RHEA-COMP:10136"/>
        <dbReference type="Rhea" id="RHEA-COMP:20101"/>
        <dbReference type="ChEBI" id="CHEBI:15378"/>
        <dbReference type="ChEBI" id="CHEBI:30616"/>
        <dbReference type="ChEBI" id="CHEBI:46858"/>
        <dbReference type="ChEBI" id="CHEBI:61978"/>
        <dbReference type="ChEBI" id="CHEBI:456216"/>
        <dbReference type="EC" id="2.7.10.1"/>
    </reaction>
</comment>